<keyword evidence="4" id="KW-1185">Reference proteome</keyword>
<protein>
    <submittedName>
        <fullName evidence="3">Uncharacterized protein</fullName>
    </submittedName>
</protein>
<sequence>MKLNLRSEFLIQSGLLLLSHAALLLLAFDPADAFGIDRLLSLGWMMFLITTTVLQGQVLANGIPGKSTMLVSWLAMPPTMSMALVTQAELRGLPDGTASTPSFKIVLYALPAISLSVLLRLGLLRLGLIAFKMRNEGPVPQHRAVPGTQAPGRRNGSSASTTAGSSMVDGTT</sequence>
<evidence type="ECO:0000256" key="1">
    <source>
        <dbReference type="SAM" id="MobiDB-lite"/>
    </source>
</evidence>
<comment type="caution">
    <text evidence="3">The sequence shown here is derived from an EMBL/GenBank/DDBJ whole genome shotgun (WGS) entry which is preliminary data.</text>
</comment>
<organism evidence="3 4">
    <name type="scientific">Paeniglutamicibacter cryotolerans</name>
    <dbReference type="NCBI Taxonomy" id="670079"/>
    <lineage>
        <taxon>Bacteria</taxon>
        <taxon>Bacillati</taxon>
        <taxon>Actinomycetota</taxon>
        <taxon>Actinomycetes</taxon>
        <taxon>Micrococcales</taxon>
        <taxon>Micrococcaceae</taxon>
        <taxon>Paeniglutamicibacter</taxon>
    </lineage>
</organism>
<reference evidence="3 4" key="1">
    <citation type="submission" date="2020-08" db="EMBL/GenBank/DDBJ databases">
        <title>Sequencing the genomes of 1000 actinobacteria strains.</title>
        <authorList>
            <person name="Klenk H.-P."/>
        </authorList>
    </citation>
    <scope>NUCLEOTIDE SEQUENCE [LARGE SCALE GENOMIC DNA]</scope>
    <source>
        <strain evidence="3 4">DSM 22826</strain>
    </source>
</reference>
<name>A0A839QNS3_9MICC</name>
<dbReference type="AlphaFoldDB" id="A0A839QNS3"/>
<proteinExistence type="predicted"/>
<feature type="transmembrane region" description="Helical" evidence="2">
    <location>
        <begin position="105"/>
        <end position="124"/>
    </location>
</feature>
<keyword evidence="2" id="KW-1133">Transmembrane helix</keyword>
<feature type="compositionally biased region" description="Low complexity" evidence="1">
    <location>
        <begin position="156"/>
        <end position="166"/>
    </location>
</feature>
<feature type="transmembrane region" description="Helical" evidence="2">
    <location>
        <begin position="67"/>
        <end position="85"/>
    </location>
</feature>
<accession>A0A839QNS3</accession>
<evidence type="ECO:0000313" key="4">
    <source>
        <dbReference type="Proteomes" id="UP000523000"/>
    </source>
</evidence>
<keyword evidence="2" id="KW-0812">Transmembrane</keyword>
<dbReference type="RefSeq" id="WP_183511558.1">
    <property type="nucleotide sequence ID" value="NZ_BAABGK010000019.1"/>
</dbReference>
<gene>
    <name evidence="3" type="ORF">E9229_002476</name>
</gene>
<feature type="transmembrane region" description="Helical" evidence="2">
    <location>
        <begin position="43"/>
        <end position="60"/>
    </location>
</feature>
<dbReference type="EMBL" id="JACHVS010000001">
    <property type="protein sequence ID" value="MBB2996285.1"/>
    <property type="molecule type" value="Genomic_DNA"/>
</dbReference>
<feature type="region of interest" description="Disordered" evidence="1">
    <location>
        <begin position="140"/>
        <end position="172"/>
    </location>
</feature>
<evidence type="ECO:0000313" key="3">
    <source>
        <dbReference type="EMBL" id="MBB2996285.1"/>
    </source>
</evidence>
<keyword evidence="2" id="KW-0472">Membrane</keyword>
<evidence type="ECO:0000256" key="2">
    <source>
        <dbReference type="SAM" id="Phobius"/>
    </source>
</evidence>
<dbReference type="Proteomes" id="UP000523000">
    <property type="component" value="Unassembled WGS sequence"/>
</dbReference>